<gene>
    <name evidence="2" type="ORF">NPIL_518701</name>
</gene>
<keyword evidence="3" id="KW-1185">Reference proteome</keyword>
<sequence length="124" mass="13713">MPFKFVEDQEPFLSLSLTNLTEAEESKLTKKRNKSMKLLFPTTQIKEMKCMHILKSDAQENRILKYILGPFFSKNDGHCAAINDGGNTASANGMNEEAPGETDGCGGGASCEDYRETPNESLLF</sequence>
<accession>A0A8X6PP66</accession>
<evidence type="ECO:0000313" key="2">
    <source>
        <dbReference type="EMBL" id="GFT81045.1"/>
    </source>
</evidence>
<name>A0A8X6PP66_NEPPI</name>
<feature type="region of interest" description="Disordered" evidence="1">
    <location>
        <begin position="86"/>
        <end position="109"/>
    </location>
</feature>
<dbReference type="EMBL" id="BMAW01118676">
    <property type="protein sequence ID" value="GFT81045.1"/>
    <property type="molecule type" value="Genomic_DNA"/>
</dbReference>
<comment type="caution">
    <text evidence="2">The sequence shown here is derived from an EMBL/GenBank/DDBJ whole genome shotgun (WGS) entry which is preliminary data.</text>
</comment>
<evidence type="ECO:0000313" key="3">
    <source>
        <dbReference type="Proteomes" id="UP000887013"/>
    </source>
</evidence>
<evidence type="ECO:0000256" key="1">
    <source>
        <dbReference type="SAM" id="MobiDB-lite"/>
    </source>
</evidence>
<proteinExistence type="predicted"/>
<protein>
    <submittedName>
        <fullName evidence="2">Uncharacterized protein</fullName>
    </submittedName>
</protein>
<organism evidence="2 3">
    <name type="scientific">Nephila pilipes</name>
    <name type="common">Giant wood spider</name>
    <name type="synonym">Nephila maculata</name>
    <dbReference type="NCBI Taxonomy" id="299642"/>
    <lineage>
        <taxon>Eukaryota</taxon>
        <taxon>Metazoa</taxon>
        <taxon>Ecdysozoa</taxon>
        <taxon>Arthropoda</taxon>
        <taxon>Chelicerata</taxon>
        <taxon>Arachnida</taxon>
        <taxon>Araneae</taxon>
        <taxon>Araneomorphae</taxon>
        <taxon>Entelegynae</taxon>
        <taxon>Araneoidea</taxon>
        <taxon>Nephilidae</taxon>
        <taxon>Nephila</taxon>
    </lineage>
</organism>
<dbReference type="AlphaFoldDB" id="A0A8X6PP66"/>
<dbReference type="Proteomes" id="UP000887013">
    <property type="component" value="Unassembled WGS sequence"/>
</dbReference>
<reference evidence="2" key="1">
    <citation type="submission" date="2020-08" db="EMBL/GenBank/DDBJ databases">
        <title>Multicomponent nature underlies the extraordinary mechanical properties of spider dragline silk.</title>
        <authorList>
            <person name="Kono N."/>
            <person name="Nakamura H."/>
            <person name="Mori M."/>
            <person name="Yoshida Y."/>
            <person name="Ohtoshi R."/>
            <person name="Malay A.D."/>
            <person name="Moran D.A.P."/>
            <person name="Tomita M."/>
            <person name="Numata K."/>
            <person name="Arakawa K."/>
        </authorList>
    </citation>
    <scope>NUCLEOTIDE SEQUENCE</scope>
</reference>